<feature type="region of interest" description="Disordered" evidence="3">
    <location>
        <begin position="148"/>
        <end position="168"/>
    </location>
</feature>
<feature type="chain" id="PRO_5047019740" description="Sulfurtransferase" evidence="4">
    <location>
        <begin position="23"/>
        <end position="287"/>
    </location>
</feature>
<dbReference type="Gene3D" id="3.40.250.10">
    <property type="entry name" value="Rhodanese-like domain"/>
    <property type="match status" value="2"/>
</dbReference>
<sequence length="287" mass="30281">MRPASLVLAVSLVSCAAGPPDAVEPAASGTSAFVQVDEVRGVRPDATHVLVDLRPADAYRSGHAPGAVHLEVAALRAEVDGVKGQRAPRPQLEASLRAVGIDIGDEVFVIDADAGPSAARLVWTLQSFGHAPERLHVLDGGWAAWVAAGAPQSSDPGAPQPGDAPLGAEEPALRVDAAWMNAHLGDPKVLLLDVRGDDEWAAGRIPGAQHLPWQAARASDGRLRSDAELRELYARALTSPTVAVYCASGMRASVTWLVLRALGHADVRVYDGSWNEWSARPDLPQER</sequence>
<protein>
    <recommendedName>
        <fullName evidence="2">Sulfurtransferase</fullName>
    </recommendedName>
</protein>
<dbReference type="CDD" id="cd01449">
    <property type="entry name" value="TST_Repeat_2"/>
    <property type="match status" value="1"/>
</dbReference>
<keyword evidence="7" id="KW-1185">Reference proteome</keyword>
<dbReference type="RefSeq" id="WP_272091405.1">
    <property type="nucleotide sequence ID" value="NZ_JAQNDL010000004.1"/>
</dbReference>
<evidence type="ECO:0000256" key="4">
    <source>
        <dbReference type="SAM" id="SignalP"/>
    </source>
</evidence>
<gene>
    <name evidence="6" type="ORF">POL25_38610</name>
</gene>
<keyword evidence="4" id="KW-0732">Signal</keyword>
<dbReference type="SUPFAM" id="SSF52821">
    <property type="entry name" value="Rhodanese/Cell cycle control phosphatase"/>
    <property type="match status" value="2"/>
</dbReference>
<evidence type="ECO:0000256" key="3">
    <source>
        <dbReference type="SAM" id="MobiDB-lite"/>
    </source>
</evidence>
<dbReference type="PROSITE" id="PS50206">
    <property type="entry name" value="RHODANESE_3"/>
    <property type="match status" value="2"/>
</dbReference>
<feature type="signal peptide" evidence="4">
    <location>
        <begin position="1"/>
        <end position="22"/>
    </location>
</feature>
<accession>A0ABT5EDF4</accession>
<feature type="domain" description="Rhodanese" evidence="5">
    <location>
        <begin position="185"/>
        <end position="286"/>
    </location>
</feature>
<dbReference type="InterPro" id="IPR036873">
    <property type="entry name" value="Rhodanese-like_dom_sf"/>
</dbReference>
<comment type="caution">
    <text evidence="6">The sequence shown here is derived from an EMBL/GenBank/DDBJ whole genome shotgun (WGS) entry which is preliminary data.</text>
</comment>
<reference evidence="6 7" key="1">
    <citation type="submission" date="2022-11" db="EMBL/GenBank/DDBJ databases">
        <title>Minimal conservation of predation-associated metabolite biosynthetic gene clusters underscores biosynthetic potential of Myxococcota including descriptions for ten novel species: Archangium lansinium sp. nov., Myxococcus landrumus sp. nov., Nannocystis bai.</title>
        <authorList>
            <person name="Ahearne A."/>
            <person name="Stevens C."/>
            <person name="Dowd S."/>
        </authorList>
    </citation>
    <scope>NUCLEOTIDE SEQUENCE [LARGE SCALE GENOMIC DNA]</scope>
    <source>
        <strain evidence="6 7">BB15-2</strain>
    </source>
</reference>
<keyword evidence="1" id="KW-0677">Repeat</keyword>
<dbReference type="PROSITE" id="PS51257">
    <property type="entry name" value="PROKAR_LIPOPROTEIN"/>
    <property type="match status" value="1"/>
</dbReference>
<feature type="domain" description="Rhodanese" evidence="5">
    <location>
        <begin position="44"/>
        <end position="154"/>
    </location>
</feature>
<dbReference type="InterPro" id="IPR051126">
    <property type="entry name" value="Thiosulfate_sulfurtransferase"/>
</dbReference>
<organism evidence="6 7">
    <name type="scientific">Nannocystis bainbridge</name>
    <dbReference type="NCBI Taxonomy" id="2995303"/>
    <lineage>
        <taxon>Bacteria</taxon>
        <taxon>Pseudomonadati</taxon>
        <taxon>Myxococcota</taxon>
        <taxon>Polyangia</taxon>
        <taxon>Nannocystales</taxon>
        <taxon>Nannocystaceae</taxon>
        <taxon>Nannocystis</taxon>
    </lineage>
</organism>
<evidence type="ECO:0000259" key="5">
    <source>
        <dbReference type="PROSITE" id="PS50206"/>
    </source>
</evidence>
<dbReference type="PANTHER" id="PTHR43855:SF1">
    <property type="entry name" value="THIOSULFATE SULFURTRANSFERASE"/>
    <property type="match status" value="1"/>
</dbReference>
<proteinExistence type="predicted"/>
<dbReference type="PANTHER" id="PTHR43855">
    <property type="entry name" value="THIOSULFATE SULFURTRANSFERASE"/>
    <property type="match status" value="1"/>
</dbReference>
<evidence type="ECO:0000313" key="6">
    <source>
        <dbReference type="EMBL" id="MDC0722867.1"/>
    </source>
</evidence>
<dbReference type="SMART" id="SM00450">
    <property type="entry name" value="RHOD"/>
    <property type="match status" value="2"/>
</dbReference>
<evidence type="ECO:0000256" key="1">
    <source>
        <dbReference type="ARBA" id="ARBA00022737"/>
    </source>
</evidence>
<dbReference type="PROSITE" id="PS00683">
    <property type="entry name" value="RHODANESE_2"/>
    <property type="match status" value="1"/>
</dbReference>
<evidence type="ECO:0000313" key="7">
    <source>
        <dbReference type="Proteomes" id="UP001221686"/>
    </source>
</evidence>
<name>A0ABT5EDF4_9BACT</name>
<dbReference type="InterPro" id="IPR001307">
    <property type="entry name" value="Thiosulphate_STrfase_CS"/>
</dbReference>
<dbReference type="Pfam" id="PF00581">
    <property type="entry name" value="Rhodanese"/>
    <property type="match status" value="2"/>
</dbReference>
<evidence type="ECO:0000256" key="2">
    <source>
        <dbReference type="RuleBase" id="RU000507"/>
    </source>
</evidence>
<keyword evidence="2" id="KW-0808">Transferase</keyword>
<dbReference type="Proteomes" id="UP001221686">
    <property type="component" value="Unassembled WGS sequence"/>
</dbReference>
<dbReference type="EMBL" id="JAQNDL010000004">
    <property type="protein sequence ID" value="MDC0722867.1"/>
    <property type="molecule type" value="Genomic_DNA"/>
</dbReference>
<dbReference type="InterPro" id="IPR001763">
    <property type="entry name" value="Rhodanese-like_dom"/>
</dbReference>